<dbReference type="AlphaFoldDB" id="A0AAE1BBA6"/>
<proteinExistence type="predicted"/>
<accession>A0AAE1BBA6</accession>
<evidence type="ECO:0000313" key="1">
    <source>
        <dbReference type="EMBL" id="KAK3802331.1"/>
    </source>
</evidence>
<dbReference type="EMBL" id="JAWDGP010000247">
    <property type="protein sequence ID" value="KAK3802331.1"/>
    <property type="molecule type" value="Genomic_DNA"/>
</dbReference>
<protein>
    <submittedName>
        <fullName evidence="1">Uncharacterized protein</fullName>
    </submittedName>
</protein>
<comment type="caution">
    <text evidence="1">The sequence shown here is derived from an EMBL/GenBank/DDBJ whole genome shotgun (WGS) entry which is preliminary data.</text>
</comment>
<sequence length="87" mass="9507">MDTSPPTSTGTFVLSHSQFLSTEQSCLDPGDCDSKGVSKFQPLLPEFKVTLWLGQKDLTFGKKPTYLFSIILAEGLTVSMFPLTSCL</sequence>
<name>A0AAE1BBA6_9GAST</name>
<evidence type="ECO:0000313" key="2">
    <source>
        <dbReference type="Proteomes" id="UP001283361"/>
    </source>
</evidence>
<organism evidence="1 2">
    <name type="scientific">Elysia crispata</name>
    <name type="common">lettuce slug</name>
    <dbReference type="NCBI Taxonomy" id="231223"/>
    <lineage>
        <taxon>Eukaryota</taxon>
        <taxon>Metazoa</taxon>
        <taxon>Spiralia</taxon>
        <taxon>Lophotrochozoa</taxon>
        <taxon>Mollusca</taxon>
        <taxon>Gastropoda</taxon>
        <taxon>Heterobranchia</taxon>
        <taxon>Euthyneura</taxon>
        <taxon>Panpulmonata</taxon>
        <taxon>Sacoglossa</taxon>
        <taxon>Placobranchoidea</taxon>
        <taxon>Plakobranchidae</taxon>
        <taxon>Elysia</taxon>
    </lineage>
</organism>
<dbReference type="Proteomes" id="UP001283361">
    <property type="component" value="Unassembled WGS sequence"/>
</dbReference>
<keyword evidence="2" id="KW-1185">Reference proteome</keyword>
<gene>
    <name evidence="1" type="ORF">RRG08_018432</name>
</gene>
<reference evidence="1" key="1">
    <citation type="journal article" date="2023" name="G3 (Bethesda)">
        <title>A reference genome for the long-term kleptoplast-retaining sea slug Elysia crispata morphotype clarki.</title>
        <authorList>
            <person name="Eastman K.E."/>
            <person name="Pendleton A.L."/>
            <person name="Shaikh M.A."/>
            <person name="Suttiyut T."/>
            <person name="Ogas R."/>
            <person name="Tomko P."/>
            <person name="Gavelis G."/>
            <person name="Widhalm J.R."/>
            <person name="Wisecaver J.H."/>
        </authorList>
    </citation>
    <scope>NUCLEOTIDE SEQUENCE</scope>
    <source>
        <strain evidence="1">ECLA1</strain>
    </source>
</reference>